<dbReference type="PANTHER" id="PTHR33993">
    <property type="entry name" value="GLYOXALASE-RELATED"/>
    <property type="match status" value="1"/>
</dbReference>
<dbReference type="Proteomes" id="UP000199517">
    <property type="component" value="Unassembled WGS sequence"/>
</dbReference>
<dbReference type="InterPro" id="IPR037523">
    <property type="entry name" value="VOC_core"/>
</dbReference>
<reference evidence="3" key="1">
    <citation type="submission" date="2016-10" db="EMBL/GenBank/DDBJ databases">
        <authorList>
            <person name="Varghese N."/>
            <person name="Submissions S."/>
        </authorList>
    </citation>
    <scope>NUCLEOTIDE SEQUENCE [LARGE SCALE GENOMIC DNA]</scope>
    <source>
        <strain evidence="3">DSM 7481</strain>
    </source>
</reference>
<protein>
    <recommendedName>
        <fullName evidence="1">VOC domain-containing protein</fullName>
    </recommendedName>
</protein>
<organism evidence="2 3">
    <name type="scientific">Paracidovorax konjaci</name>
    <dbReference type="NCBI Taxonomy" id="32040"/>
    <lineage>
        <taxon>Bacteria</taxon>
        <taxon>Pseudomonadati</taxon>
        <taxon>Pseudomonadota</taxon>
        <taxon>Betaproteobacteria</taxon>
        <taxon>Burkholderiales</taxon>
        <taxon>Comamonadaceae</taxon>
        <taxon>Paracidovorax</taxon>
    </lineage>
</organism>
<dbReference type="PANTHER" id="PTHR33993:SF2">
    <property type="entry name" value="VOC DOMAIN-CONTAINING PROTEIN"/>
    <property type="match status" value="1"/>
</dbReference>
<proteinExistence type="predicted"/>
<keyword evidence="3" id="KW-1185">Reference proteome</keyword>
<dbReference type="InterPro" id="IPR029068">
    <property type="entry name" value="Glyas_Bleomycin-R_OHBP_Dase"/>
</dbReference>
<dbReference type="AlphaFoldDB" id="A0A1I1UJQ3"/>
<dbReference type="PROSITE" id="PS51819">
    <property type="entry name" value="VOC"/>
    <property type="match status" value="1"/>
</dbReference>
<gene>
    <name evidence="2" type="ORF">SAMN04489710_10598</name>
</gene>
<dbReference type="CDD" id="cd07247">
    <property type="entry name" value="SgaA_N_like"/>
    <property type="match status" value="1"/>
</dbReference>
<evidence type="ECO:0000313" key="3">
    <source>
        <dbReference type="Proteomes" id="UP000199517"/>
    </source>
</evidence>
<dbReference type="Gene3D" id="3.10.180.10">
    <property type="entry name" value="2,3-Dihydroxybiphenyl 1,2-Dioxygenase, domain 1"/>
    <property type="match status" value="1"/>
</dbReference>
<accession>A0A1I1UJQ3</accession>
<dbReference type="RefSeq" id="WP_175525985.1">
    <property type="nucleotide sequence ID" value="NZ_FOMQ01000005.1"/>
</dbReference>
<dbReference type="InterPro" id="IPR052164">
    <property type="entry name" value="Anthracycline_SecMetBiosynth"/>
</dbReference>
<dbReference type="Pfam" id="PF00903">
    <property type="entry name" value="Glyoxalase"/>
    <property type="match status" value="1"/>
</dbReference>
<dbReference type="STRING" id="32040.SAMN04489710_10598"/>
<dbReference type="InterPro" id="IPR004360">
    <property type="entry name" value="Glyas_Fos-R_dOase_dom"/>
</dbReference>
<evidence type="ECO:0000259" key="1">
    <source>
        <dbReference type="PROSITE" id="PS51819"/>
    </source>
</evidence>
<dbReference type="SUPFAM" id="SSF54593">
    <property type="entry name" value="Glyoxalase/Bleomycin resistance protein/Dihydroxybiphenyl dioxygenase"/>
    <property type="match status" value="1"/>
</dbReference>
<name>A0A1I1UJQ3_9BURK</name>
<dbReference type="EMBL" id="FOMQ01000005">
    <property type="protein sequence ID" value="SFD71031.1"/>
    <property type="molecule type" value="Genomic_DNA"/>
</dbReference>
<sequence length="142" mass="14484">MTQATSHVPGTAAATAAAAVRAINWFEIPCADLGRAQSFYERVLGRPMRREDFGGDPMAVFARGDGGTGGCLAAGPTRRAAGDGGVRIYLDCEPGLGAAVARVAPAGGEVIDACIELPHGIGFIAHLRDTEGNTIGLHAAGR</sequence>
<feature type="domain" description="VOC" evidence="1">
    <location>
        <begin position="22"/>
        <end position="140"/>
    </location>
</feature>
<evidence type="ECO:0000313" key="2">
    <source>
        <dbReference type="EMBL" id="SFD71031.1"/>
    </source>
</evidence>